<gene>
    <name evidence="1" type="ORF">NMK_1865</name>
</gene>
<proteinExistence type="predicted"/>
<dbReference type="Proteomes" id="UP000245081">
    <property type="component" value="Unassembled WGS sequence"/>
</dbReference>
<accession>A0A2R5F8D9</accession>
<name>A0A2R5F8D9_9PROT</name>
<sequence length="54" mass="6029">MLTKEVDLAKGLTFSIDVKFSLAPRLVASSNILRALANEMGTVFFDEQRFPVKL</sequence>
<dbReference type="RefSeq" id="WP_181376218.1">
    <property type="nucleotide sequence ID" value="NZ_BDOQ01000007.1"/>
</dbReference>
<organism evidence="1 2">
    <name type="scientific">Novimethylophilus kurashikiensis</name>
    <dbReference type="NCBI Taxonomy" id="1825523"/>
    <lineage>
        <taxon>Bacteria</taxon>
        <taxon>Pseudomonadati</taxon>
        <taxon>Pseudomonadota</taxon>
        <taxon>Betaproteobacteria</taxon>
        <taxon>Nitrosomonadales</taxon>
        <taxon>Methylophilaceae</taxon>
        <taxon>Novimethylophilus</taxon>
    </lineage>
</organism>
<protein>
    <submittedName>
        <fullName evidence="1">Uracil-DNA glycosylase</fullName>
    </submittedName>
</protein>
<reference evidence="1 2" key="1">
    <citation type="journal article" date="2018" name="Environ. Microbiol.">
        <title>Isolation and genomic characterization of Novimethylophilus kurashikiensis gen. nov. sp. nov., a new lanthanide-dependent methylotrophic species of Methylophilaceae.</title>
        <authorList>
            <person name="Lv H."/>
            <person name="Sahin N."/>
            <person name="Tani A."/>
        </authorList>
    </citation>
    <scope>NUCLEOTIDE SEQUENCE [LARGE SCALE GENOMIC DNA]</scope>
    <source>
        <strain evidence="1 2">La2-4</strain>
    </source>
</reference>
<dbReference type="AlphaFoldDB" id="A0A2R5F8D9"/>
<evidence type="ECO:0000313" key="2">
    <source>
        <dbReference type="Proteomes" id="UP000245081"/>
    </source>
</evidence>
<keyword evidence="2" id="KW-1185">Reference proteome</keyword>
<comment type="caution">
    <text evidence="1">The sequence shown here is derived from an EMBL/GenBank/DDBJ whole genome shotgun (WGS) entry which is preliminary data.</text>
</comment>
<dbReference type="EMBL" id="BDOQ01000007">
    <property type="protein sequence ID" value="GBG14295.1"/>
    <property type="molecule type" value="Genomic_DNA"/>
</dbReference>
<evidence type="ECO:0000313" key="1">
    <source>
        <dbReference type="EMBL" id="GBG14295.1"/>
    </source>
</evidence>